<name>A0A1I7IZS0_9BACL</name>
<dbReference type="PANTHER" id="PTHR43394">
    <property type="entry name" value="ATP-DEPENDENT PERMEASE MDL1, MITOCHONDRIAL"/>
    <property type="match status" value="1"/>
</dbReference>
<evidence type="ECO:0000313" key="13">
    <source>
        <dbReference type="EMBL" id="SFU78392.1"/>
    </source>
</evidence>
<keyword evidence="4 10" id="KW-0812">Transmembrane</keyword>
<dbReference type="InterPro" id="IPR017871">
    <property type="entry name" value="ABC_transporter-like_CS"/>
</dbReference>
<evidence type="ECO:0000256" key="1">
    <source>
        <dbReference type="ARBA" id="ARBA00004651"/>
    </source>
</evidence>
<dbReference type="GO" id="GO:0005524">
    <property type="term" value="F:ATP binding"/>
    <property type="evidence" value="ECO:0007669"/>
    <property type="project" value="UniProtKB-KW"/>
</dbReference>
<dbReference type="CDD" id="cd18541">
    <property type="entry name" value="ABC_6TM_TmrB_like"/>
    <property type="match status" value="1"/>
</dbReference>
<accession>A0A1I7IZS0</accession>
<dbReference type="AlphaFoldDB" id="A0A1I7IZS0"/>
<keyword evidence="14" id="KW-1185">Reference proteome</keyword>
<dbReference type="GO" id="GO:0015421">
    <property type="term" value="F:ABC-type oligopeptide transporter activity"/>
    <property type="evidence" value="ECO:0007669"/>
    <property type="project" value="TreeGrafter"/>
</dbReference>
<feature type="region of interest" description="Disordered" evidence="9">
    <location>
        <begin position="570"/>
        <end position="603"/>
    </location>
</feature>
<dbReference type="InterPro" id="IPR011527">
    <property type="entry name" value="ABC1_TM_dom"/>
</dbReference>
<feature type="transmembrane region" description="Helical" evidence="10">
    <location>
        <begin position="249"/>
        <end position="269"/>
    </location>
</feature>
<evidence type="ECO:0000256" key="9">
    <source>
        <dbReference type="SAM" id="MobiDB-lite"/>
    </source>
</evidence>
<keyword evidence="7 10" id="KW-1133">Transmembrane helix</keyword>
<feature type="compositionally biased region" description="Basic and acidic residues" evidence="9">
    <location>
        <begin position="592"/>
        <end position="603"/>
    </location>
</feature>
<feature type="transmembrane region" description="Helical" evidence="10">
    <location>
        <begin position="16"/>
        <end position="36"/>
    </location>
</feature>
<evidence type="ECO:0000256" key="10">
    <source>
        <dbReference type="SAM" id="Phobius"/>
    </source>
</evidence>
<evidence type="ECO:0000256" key="5">
    <source>
        <dbReference type="ARBA" id="ARBA00022741"/>
    </source>
</evidence>
<dbReference type="RefSeq" id="WP_074951668.1">
    <property type="nucleotide sequence ID" value="NZ_FPBV01000008.1"/>
</dbReference>
<dbReference type="Pfam" id="PF00005">
    <property type="entry name" value="ABC_tran"/>
    <property type="match status" value="1"/>
</dbReference>
<keyword evidence="8 10" id="KW-0472">Membrane</keyword>
<dbReference type="InterPro" id="IPR027417">
    <property type="entry name" value="P-loop_NTPase"/>
</dbReference>
<dbReference type="InterPro" id="IPR036640">
    <property type="entry name" value="ABC1_TM_sf"/>
</dbReference>
<dbReference type="InterPro" id="IPR003593">
    <property type="entry name" value="AAA+_ATPase"/>
</dbReference>
<dbReference type="Pfam" id="PF00664">
    <property type="entry name" value="ABC_membrane"/>
    <property type="match status" value="1"/>
</dbReference>
<organism evidence="13 14">
    <name type="scientific">Alicyclobacillus macrosporangiidus</name>
    <dbReference type="NCBI Taxonomy" id="392015"/>
    <lineage>
        <taxon>Bacteria</taxon>
        <taxon>Bacillati</taxon>
        <taxon>Bacillota</taxon>
        <taxon>Bacilli</taxon>
        <taxon>Bacillales</taxon>
        <taxon>Alicyclobacillaceae</taxon>
        <taxon>Alicyclobacillus</taxon>
    </lineage>
</organism>
<dbReference type="eggNOG" id="COG1132">
    <property type="taxonomic scope" value="Bacteria"/>
</dbReference>
<dbReference type="FunFam" id="3.40.50.300:FF:000221">
    <property type="entry name" value="Multidrug ABC transporter ATP-binding protein"/>
    <property type="match status" value="1"/>
</dbReference>
<dbReference type="EMBL" id="FPBV01000008">
    <property type="protein sequence ID" value="SFU78392.1"/>
    <property type="molecule type" value="Genomic_DNA"/>
</dbReference>
<dbReference type="OrthoDB" id="1240423at2"/>
<dbReference type="GO" id="GO:0016887">
    <property type="term" value="F:ATP hydrolysis activity"/>
    <property type="evidence" value="ECO:0007669"/>
    <property type="project" value="InterPro"/>
</dbReference>
<feature type="domain" description="ABC transporter" evidence="11">
    <location>
        <begin position="337"/>
        <end position="572"/>
    </location>
</feature>
<keyword evidence="5" id="KW-0547">Nucleotide-binding</keyword>
<dbReference type="SUPFAM" id="SSF90123">
    <property type="entry name" value="ABC transporter transmembrane region"/>
    <property type="match status" value="1"/>
</dbReference>
<dbReference type="Proteomes" id="UP000183508">
    <property type="component" value="Unassembled WGS sequence"/>
</dbReference>
<keyword evidence="2" id="KW-0813">Transport</keyword>
<dbReference type="SMART" id="SM00382">
    <property type="entry name" value="AAA"/>
    <property type="match status" value="1"/>
</dbReference>
<keyword evidence="6 13" id="KW-0067">ATP-binding</keyword>
<feature type="domain" description="ABC transmembrane type-1" evidence="12">
    <location>
        <begin position="21"/>
        <end position="304"/>
    </location>
</feature>
<dbReference type="PROSITE" id="PS00211">
    <property type="entry name" value="ABC_TRANSPORTER_1"/>
    <property type="match status" value="1"/>
</dbReference>
<evidence type="ECO:0000256" key="8">
    <source>
        <dbReference type="ARBA" id="ARBA00023136"/>
    </source>
</evidence>
<evidence type="ECO:0000313" key="14">
    <source>
        <dbReference type="Proteomes" id="UP000183508"/>
    </source>
</evidence>
<comment type="subcellular location">
    <subcellularLocation>
        <location evidence="1">Cell membrane</location>
        <topology evidence="1">Multi-pass membrane protein</topology>
    </subcellularLocation>
</comment>
<feature type="transmembrane region" description="Helical" evidence="10">
    <location>
        <begin position="57"/>
        <end position="80"/>
    </location>
</feature>
<dbReference type="FunFam" id="1.20.1560.10:FF:000011">
    <property type="entry name" value="Multidrug ABC transporter ATP-binding protein"/>
    <property type="match status" value="1"/>
</dbReference>
<feature type="transmembrane region" description="Helical" evidence="10">
    <location>
        <begin position="159"/>
        <end position="177"/>
    </location>
</feature>
<proteinExistence type="predicted"/>
<dbReference type="SUPFAM" id="SSF52540">
    <property type="entry name" value="P-loop containing nucleoside triphosphate hydrolases"/>
    <property type="match status" value="1"/>
</dbReference>
<reference evidence="14" key="1">
    <citation type="submission" date="2016-10" db="EMBL/GenBank/DDBJ databases">
        <authorList>
            <person name="Varghese N."/>
        </authorList>
    </citation>
    <scope>NUCLEOTIDE SEQUENCE [LARGE SCALE GENOMIC DNA]</scope>
    <source>
        <strain evidence="14">DSM 17980</strain>
    </source>
</reference>
<gene>
    <name evidence="13" type="ORF">SAMN05421543_10820</name>
</gene>
<evidence type="ECO:0000256" key="6">
    <source>
        <dbReference type="ARBA" id="ARBA00022840"/>
    </source>
</evidence>
<dbReference type="PANTHER" id="PTHR43394:SF1">
    <property type="entry name" value="ATP-BINDING CASSETTE SUB-FAMILY B MEMBER 10, MITOCHONDRIAL"/>
    <property type="match status" value="1"/>
</dbReference>
<dbReference type="Gene3D" id="3.40.50.300">
    <property type="entry name" value="P-loop containing nucleotide triphosphate hydrolases"/>
    <property type="match status" value="1"/>
</dbReference>
<dbReference type="PROSITE" id="PS50929">
    <property type="entry name" value="ABC_TM1F"/>
    <property type="match status" value="1"/>
</dbReference>
<evidence type="ECO:0000259" key="12">
    <source>
        <dbReference type="PROSITE" id="PS50929"/>
    </source>
</evidence>
<dbReference type="STRING" id="392015.SAMN05421543_10820"/>
<dbReference type="InterPro" id="IPR039421">
    <property type="entry name" value="Type_1_exporter"/>
</dbReference>
<evidence type="ECO:0000256" key="7">
    <source>
        <dbReference type="ARBA" id="ARBA00022989"/>
    </source>
</evidence>
<feature type="transmembrane region" description="Helical" evidence="10">
    <location>
        <begin position="281"/>
        <end position="301"/>
    </location>
</feature>
<dbReference type="PROSITE" id="PS50893">
    <property type="entry name" value="ABC_TRANSPORTER_2"/>
    <property type="match status" value="1"/>
</dbReference>
<evidence type="ECO:0000256" key="3">
    <source>
        <dbReference type="ARBA" id="ARBA00022475"/>
    </source>
</evidence>
<sequence length="603" mass="67370">MFSVLAKLGWFFRTHWVRYTIAIGFLFILNFVEIIPPKLIGDAIDAMSQGTLTPGRLAAMLGLYALVILVSYTMGFTWSYQLYGGSRLLERTLRHRLMRHFLDMSPPFFERNRTGDLMARATNDVLAVSQTVGFGMLTLIDSTTFSATILVTMAVWTHWKLTLLSLLPLPVIAALVTQYGKVVHRRFTEAQDAFGDMNDQVLETVSGMRVLRAFAQEQAEQERFERVNEAVYRRNVAVARVEALFDPTIKLLVGASYLIGLGYGAYLVFRSELTLGQLTAFNVYLGMLIWPMLAIGELINIMQRGNASLDRVQETLSHPQDVRDADDPVEIAVPEEIVFDHVTFRYPSSSVDNLKDVTLSVRRGQTIGIVGRTGSGKTTLLRQLLREYPPGQGAVRINGVPLTRIPFERLRAWMGYVPQEPTLFSRPLADNVRFGAPDASREAVIAALEMAGFREDLAALPDGIDTMVGERGVTLSGGQKQRIALARALIRQPEILILDDALSAVDARTEARILANIRKLRRGRTTFIATHRMPAVEHADWVVVLEDGRMVEQGTPQQLLGRPGSWFREQYHRQQAEQSESGPADEPEDVDGGVRDEARDGEP</sequence>
<evidence type="ECO:0000256" key="2">
    <source>
        <dbReference type="ARBA" id="ARBA00022448"/>
    </source>
</evidence>
<dbReference type="Gene3D" id="1.20.1560.10">
    <property type="entry name" value="ABC transporter type 1, transmembrane domain"/>
    <property type="match status" value="1"/>
</dbReference>
<keyword evidence="3" id="KW-1003">Cell membrane</keyword>
<evidence type="ECO:0000256" key="4">
    <source>
        <dbReference type="ARBA" id="ARBA00022692"/>
    </source>
</evidence>
<protein>
    <submittedName>
        <fullName evidence="13">ATP-binding cassette, subfamily B/ATP-binding cassette, subfamily C</fullName>
    </submittedName>
</protein>
<dbReference type="InterPro" id="IPR003439">
    <property type="entry name" value="ABC_transporter-like_ATP-bd"/>
</dbReference>
<dbReference type="GO" id="GO:0005886">
    <property type="term" value="C:plasma membrane"/>
    <property type="evidence" value="ECO:0007669"/>
    <property type="project" value="UniProtKB-SubCell"/>
</dbReference>
<evidence type="ECO:0000259" key="11">
    <source>
        <dbReference type="PROSITE" id="PS50893"/>
    </source>
</evidence>